<dbReference type="Proteomes" id="UP000265520">
    <property type="component" value="Unassembled WGS sequence"/>
</dbReference>
<reference evidence="1 2" key="1">
    <citation type="journal article" date="2018" name="Front. Plant Sci.">
        <title>Red Clover (Trifolium pratense) and Zigzag Clover (T. medium) - A Picture of Genomic Similarities and Differences.</title>
        <authorList>
            <person name="Dluhosova J."/>
            <person name="Istvanek J."/>
            <person name="Nedelnik J."/>
            <person name="Repkova J."/>
        </authorList>
    </citation>
    <scope>NUCLEOTIDE SEQUENCE [LARGE SCALE GENOMIC DNA]</scope>
    <source>
        <strain evidence="2">cv. 10/8</strain>
        <tissue evidence="1">Leaf</tissue>
    </source>
</reference>
<comment type="caution">
    <text evidence="1">The sequence shown here is derived from an EMBL/GenBank/DDBJ whole genome shotgun (WGS) entry which is preliminary data.</text>
</comment>
<evidence type="ECO:0000313" key="1">
    <source>
        <dbReference type="EMBL" id="MCI98223.1"/>
    </source>
</evidence>
<dbReference type="EMBL" id="LXQA011467406">
    <property type="protein sequence ID" value="MCI98223.1"/>
    <property type="molecule type" value="Genomic_DNA"/>
</dbReference>
<organism evidence="1 2">
    <name type="scientific">Trifolium medium</name>
    <dbReference type="NCBI Taxonomy" id="97028"/>
    <lineage>
        <taxon>Eukaryota</taxon>
        <taxon>Viridiplantae</taxon>
        <taxon>Streptophyta</taxon>
        <taxon>Embryophyta</taxon>
        <taxon>Tracheophyta</taxon>
        <taxon>Spermatophyta</taxon>
        <taxon>Magnoliopsida</taxon>
        <taxon>eudicotyledons</taxon>
        <taxon>Gunneridae</taxon>
        <taxon>Pentapetalae</taxon>
        <taxon>rosids</taxon>
        <taxon>fabids</taxon>
        <taxon>Fabales</taxon>
        <taxon>Fabaceae</taxon>
        <taxon>Papilionoideae</taxon>
        <taxon>50 kb inversion clade</taxon>
        <taxon>NPAAA clade</taxon>
        <taxon>Hologalegina</taxon>
        <taxon>IRL clade</taxon>
        <taxon>Trifolieae</taxon>
        <taxon>Trifolium</taxon>
    </lineage>
</organism>
<proteinExistence type="predicted"/>
<feature type="non-terminal residue" evidence="1">
    <location>
        <position position="1"/>
    </location>
</feature>
<name>A0A392WFA9_9FABA</name>
<keyword evidence="2" id="KW-1185">Reference proteome</keyword>
<dbReference type="AlphaFoldDB" id="A0A392WFA9"/>
<sequence>RGPWWRSSSTGERRRSCRGGVEFLLGGLLLGEHLLGGGEYRACLSS</sequence>
<protein>
    <submittedName>
        <fullName evidence="1">Uncharacterized protein</fullName>
    </submittedName>
</protein>
<accession>A0A392WFA9</accession>
<evidence type="ECO:0000313" key="2">
    <source>
        <dbReference type="Proteomes" id="UP000265520"/>
    </source>
</evidence>